<organism evidence="1 2">
    <name type="scientific">Gigaspora margarita</name>
    <dbReference type="NCBI Taxonomy" id="4874"/>
    <lineage>
        <taxon>Eukaryota</taxon>
        <taxon>Fungi</taxon>
        <taxon>Fungi incertae sedis</taxon>
        <taxon>Mucoromycota</taxon>
        <taxon>Glomeromycotina</taxon>
        <taxon>Glomeromycetes</taxon>
        <taxon>Diversisporales</taxon>
        <taxon>Gigasporaceae</taxon>
        <taxon>Gigaspora</taxon>
    </lineage>
</organism>
<dbReference type="EMBL" id="CAJVQB010000545">
    <property type="protein sequence ID" value="CAG8494877.1"/>
    <property type="molecule type" value="Genomic_DNA"/>
</dbReference>
<accession>A0ABM8W0P9</accession>
<name>A0ABM8W0P9_GIGMA</name>
<keyword evidence="2" id="KW-1185">Reference proteome</keyword>
<protein>
    <submittedName>
        <fullName evidence="1">38799_t:CDS:1</fullName>
    </submittedName>
</protein>
<evidence type="ECO:0000313" key="2">
    <source>
        <dbReference type="Proteomes" id="UP000789901"/>
    </source>
</evidence>
<evidence type="ECO:0000313" key="1">
    <source>
        <dbReference type="EMBL" id="CAG8494877.1"/>
    </source>
</evidence>
<comment type="caution">
    <text evidence="1">The sequence shown here is derived from an EMBL/GenBank/DDBJ whole genome shotgun (WGS) entry which is preliminary data.</text>
</comment>
<sequence length="98" mass="11277">MTTKSECQEQVIDVWFMKIIDSKVGNNKNRNQIEKDKRINETFKGKATSMKNEALPVRSNRKMNSSRAFVRSLKSDKRVNISDEVELSNLNITGVELD</sequence>
<dbReference type="Proteomes" id="UP000789901">
    <property type="component" value="Unassembled WGS sequence"/>
</dbReference>
<reference evidence="1 2" key="1">
    <citation type="submission" date="2021-06" db="EMBL/GenBank/DDBJ databases">
        <authorList>
            <person name="Kallberg Y."/>
            <person name="Tangrot J."/>
            <person name="Rosling A."/>
        </authorList>
    </citation>
    <scope>NUCLEOTIDE SEQUENCE [LARGE SCALE GENOMIC DNA]</scope>
    <source>
        <strain evidence="1 2">120-4 pot B 10/14</strain>
    </source>
</reference>
<proteinExistence type="predicted"/>
<gene>
    <name evidence="1" type="ORF">GMARGA_LOCUS1905</name>
</gene>